<sequence length="125" mass="14271">MDDFIAAAEKKVLVEIVKLAQNLNDPGKRSNHALTALEADLKLLDKVVQCHSNRQAVDQLLKKSPENESPEQNYCTSTFIRTNSIMRLQNYSRDNMADTQLCGSYSSQQWKRCIQLLLRENSTKL</sequence>
<dbReference type="EMBL" id="JBEDUW010000001">
    <property type="protein sequence ID" value="KAK9949001.1"/>
    <property type="molecule type" value="Genomic_DNA"/>
</dbReference>
<proteinExistence type="predicted"/>
<comment type="caution">
    <text evidence="1">The sequence shown here is derived from an EMBL/GenBank/DDBJ whole genome shotgun (WGS) entry which is preliminary data.</text>
</comment>
<dbReference type="AlphaFoldDB" id="A0AAW1YK55"/>
<gene>
    <name evidence="1" type="ORF">M0R45_004551</name>
</gene>
<reference evidence="1 2" key="1">
    <citation type="journal article" date="2023" name="G3 (Bethesda)">
        <title>A chromosome-length genome assembly and annotation of blackberry (Rubus argutus, cv. 'Hillquist').</title>
        <authorList>
            <person name="Bruna T."/>
            <person name="Aryal R."/>
            <person name="Dudchenko O."/>
            <person name="Sargent D.J."/>
            <person name="Mead D."/>
            <person name="Buti M."/>
            <person name="Cavallini A."/>
            <person name="Hytonen T."/>
            <person name="Andres J."/>
            <person name="Pham M."/>
            <person name="Weisz D."/>
            <person name="Mascagni F."/>
            <person name="Usai G."/>
            <person name="Natali L."/>
            <person name="Bassil N."/>
            <person name="Fernandez G.E."/>
            <person name="Lomsadze A."/>
            <person name="Armour M."/>
            <person name="Olukolu B."/>
            <person name="Poorten T."/>
            <person name="Britton C."/>
            <person name="Davik J."/>
            <person name="Ashrafi H."/>
            <person name="Aiden E.L."/>
            <person name="Borodovsky M."/>
            <person name="Worthington M."/>
        </authorList>
    </citation>
    <scope>NUCLEOTIDE SEQUENCE [LARGE SCALE GENOMIC DNA]</scope>
    <source>
        <strain evidence="1">PI 553951</strain>
    </source>
</reference>
<keyword evidence="2" id="KW-1185">Reference proteome</keyword>
<organism evidence="1 2">
    <name type="scientific">Rubus argutus</name>
    <name type="common">Southern blackberry</name>
    <dbReference type="NCBI Taxonomy" id="59490"/>
    <lineage>
        <taxon>Eukaryota</taxon>
        <taxon>Viridiplantae</taxon>
        <taxon>Streptophyta</taxon>
        <taxon>Embryophyta</taxon>
        <taxon>Tracheophyta</taxon>
        <taxon>Spermatophyta</taxon>
        <taxon>Magnoliopsida</taxon>
        <taxon>eudicotyledons</taxon>
        <taxon>Gunneridae</taxon>
        <taxon>Pentapetalae</taxon>
        <taxon>rosids</taxon>
        <taxon>fabids</taxon>
        <taxon>Rosales</taxon>
        <taxon>Rosaceae</taxon>
        <taxon>Rosoideae</taxon>
        <taxon>Rosoideae incertae sedis</taxon>
        <taxon>Rubus</taxon>
    </lineage>
</organism>
<name>A0AAW1YK55_RUBAR</name>
<protein>
    <submittedName>
        <fullName evidence="1">Uncharacterized protein</fullName>
    </submittedName>
</protein>
<dbReference type="Proteomes" id="UP001457282">
    <property type="component" value="Unassembled WGS sequence"/>
</dbReference>
<accession>A0AAW1YK55</accession>
<evidence type="ECO:0000313" key="1">
    <source>
        <dbReference type="EMBL" id="KAK9949001.1"/>
    </source>
</evidence>
<evidence type="ECO:0000313" key="2">
    <source>
        <dbReference type="Proteomes" id="UP001457282"/>
    </source>
</evidence>